<proteinExistence type="predicted"/>
<sequence length="237" mass="26092">MKDAIVYHPVYSQLVRFLNRAQGRDKLVRLAQYVARLLLALDPAQAARWRTLMGQLAMSRKIFRLGKPLSHLQLAAKALDNKQGDPLLRYSVLLRQLGMALYFTHDGLNILYQLKVLTPTKTMSGPIAQRRGFLFWTLALSAGIAGGVYKLVGLAAQIRALRKVTASKYSEAEDKIALEKANTQVKEAVLQLIQDVCDITIPTAGLYGSFTDGTVGAAGIISSLLGFRTEWMASASR</sequence>
<evidence type="ECO:0000256" key="1">
    <source>
        <dbReference type="ARBA" id="ARBA00022593"/>
    </source>
</evidence>
<name>A0A1E4TKT1_9ASCO</name>
<evidence type="ECO:0000313" key="6">
    <source>
        <dbReference type="EMBL" id="ODV92258.1"/>
    </source>
</evidence>
<evidence type="ECO:0000256" key="2">
    <source>
        <dbReference type="ARBA" id="ARBA00023136"/>
    </source>
</evidence>
<dbReference type="PANTHER" id="PTHR12652:SF50">
    <property type="entry name" value="PEROXIN 11"/>
    <property type="match status" value="1"/>
</dbReference>
<dbReference type="GO" id="GO:0016559">
    <property type="term" value="P:peroxisome fission"/>
    <property type="evidence" value="ECO:0007669"/>
    <property type="project" value="InterPro"/>
</dbReference>
<dbReference type="EMBL" id="KV453841">
    <property type="protein sequence ID" value="ODV92258.1"/>
    <property type="molecule type" value="Genomic_DNA"/>
</dbReference>
<evidence type="ECO:0000256" key="3">
    <source>
        <dbReference type="ARBA" id="ARBA00023140"/>
    </source>
</evidence>
<evidence type="ECO:0000256" key="4">
    <source>
        <dbReference type="ARBA" id="ARBA00046271"/>
    </source>
</evidence>
<keyword evidence="3" id="KW-0576">Peroxisome</keyword>
<evidence type="ECO:0000256" key="5">
    <source>
        <dbReference type="SAM" id="Phobius"/>
    </source>
</evidence>
<dbReference type="AlphaFoldDB" id="A0A1E4TKT1"/>
<protein>
    <recommendedName>
        <fullName evidence="8">Peroxisomal biogenesis factor 11</fullName>
    </recommendedName>
</protein>
<keyword evidence="5" id="KW-1133">Transmembrane helix</keyword>
<organism evidence="6 7">
    <name type="scientific">Tortispora caseinolytica NRRL Y-17796</name>
    <dbReference type="NCBI Taxonomy" id="767744"/>
    <lineage>
        <taxon>Eukaryota</taxon>
        <taxon>Fungi</taxon>
        <taxon>Dikarya</taxon>
        <taxon>Ascomycota</taxon>
        <taxon>Saccharomycotina</taxon>
        <taxon>Trigonopsidomycetes</taxon>
        <taxon>Trigonopsidales</taxon>
        <taxon>Trigonopsidaceae</taxon>
        <taxon>Tortispora</taxon>
    </lineage>
</organism>
<evidence type="ECO:0008006" key="8">
    <source>
        <dbReference type="Google" id="ProtNLM"/>
    </source>
</evidence>
<dbReference type="InterPro" id="IPR008733">
    <property type="entry name" value="PEX11"/>
</dbReference>
<dbReference type="OrthoDB" id="411017at2759"/>
<gene>
    <name evidence="6" type="ORF">CANCADRAFT_22000</name>
</gene>
<evidence type="ECO:0000313" key="7">
    <source>
        <dbReference type="Proteomes" id="UP000095023"/>
    </source>
</evidence>
<comment type="subcellular location">
    <subcellularLocation>
        <location evidence="4">Peroxisome membrane</location>
    </subcellularLocation>
</comment>
<dbReference type="Pfam" id="PF05648">
    <property type="entry name" value="PEX11"/>
    <property type="match status" value="1"/>
</dbReference>
<reference evidence="7" key="1">
    <citation type="submission" date="2016-02" db="EMBL/GenBank/DDBJ databases">
        <title>Comparative genomics of biotechnologically important yeasts.</title>
        <authorList>
            <consortium name="DOE Joint Genome Institute"/>
            <person name="Riley R."/>
            <person name="Haridas S."/>
            <person name="Wolfe K.H."/>
            <person name="Lopes M.R."/>
            <person name="Hittinger C.T."/>
            <person name="Goker M."/>
            <person name="Salamov A."/>
            <person name="Wisecaver J."/>
            <person name="Long T.M."/>
            <person name="Aerts A.L."/>
            <person name="Barry K."/>
            <person name="Choi C."/>
            <person name="Clum A."/>
            <person name="Coughlan A.Y."/>
            <person name="Deshpande S."/>
            <person name="Douglass A.P."/>
            <person name="Hanson S.J."/>
            <person name="Klenk H.-P."/>
            <person name="Labutti K."/>
            <person name="Lapidus A."/>
            <person name="Lindquist E."/>
            <person name="Lipzen A."/>
            <person name="Meier-Kolthoff J.P."/>
            <person name="Ohm R.A."/>
            <person name="Otillar R.P."/>
            <person name="Pangilinan J."/>
            <person name="Peng Y."/>
            <person name="Rokas A."/>
            <person name="Rosa C.A."/>
            <person name="Scheuner C."/>
            <person name="Sibirny A.A."/>
            <person name="Slot J.C."/>
            <person name="Stielow J.B."/>
            <person name="Sun H."/>
            <person name="Kurtzman C.P."/>
            <person name="Blackwell M."/>
            <person name="Jeffries T.W."/>
            <person name="Grigoriev I.V."/>
        </authorList>
    </citation>
    <scope>NUCLEOTIDE SEQUENCE [LARGE SCALE GENOMIC DNA]</scope>
    <source>
        <strain evidence="7">NRRL Y-17796</strain>
    </source>
</reference>
<accession>A0A1E4TKT1</accession>
<keyword evidence="5" id="KW-0812">Transmembrane</keyword>
<keyword evidence="1" id="KW-0962">Peroxisome biogenesis</keyword>
<keyword evidence="7" id="KW-1185">Reference proteome</keyword>
<keyword evidence="2 5" id="KW-0472">Membrane</keyword>
<dbReference type="GO" id="GO:0005778">
    <property type="term" value="C:peroxisomal membrane"/>
    <property type="evidence" value="ECO:0007669"/>
    <property type="project" value="UniProtKB-SubCell"/>
</dbReference>
<dbReference type="PANTHER" id="PTHR12652">
    <property type="entry name" value="PEROXISOMAL BIOGENESIS FACTOR 11"/>
    <property type="match status" value="1"/>
</dbReference>
<dbReference type="Proteomes" id="UP000095023">
    <property type="component" value="Unassembled WGS sequence"/>
</dbReference>
<feature type="transmembrane region" description="Helical" evidence="5">
    <location>
        <begin position="133"/>
        <end position="152"/>
    </location>
</feature>